<evidence type="ECO:0000256" key="1">
    <source>
        <dbReference type="SAM" id="MobiDB-lite"/>
    </source>
</evidence>
<keyword evidence="3" id="KW-1185">Reference proteome</keyword>
<evidence type="ECO:0000313" key="3">
    <source>
        <dbReference type="Proteomes" id="UP000248961"/>
    </source>
</evidence>
<dbReference type="Proteomes" id="UP000248961">
    <property type="component" value="Unassembled WGS sequence"/>
</dbReference>
<dbReference type="RefSeq" id="XP_025545647.1">
    <property type="nucleotide sequence ID" value="XM_025697422.1"/>
</dbReference>
<gene>
    <name evidence="2" type="ORF">BO97DRAFT_430166</name>
</gene>
<protein>
    <submittedName>
        <fullName evidence="2">Uncharacterized protein</fullName>
    </submittedName>
</protein>
<reference evidence="2 3" key="1">
    <citation type="submission" date="2018-02" db="EMBL/GenBank/DDBJ databases">
        <title>The genomes of Aspergillus section Nigri reveals drivers in fungal speciation.</title>
        <authorList>
            <consortium name="DOE Joint Genome Institute"/>
            <person name="Vesth T.C."/>
            <person name="Nybo J."/>
            <person name="Theobald S."/>
            <person name="Brandl J."/>
            <person name="Frisvad J.C."/>
            <person name="Nielsen K.F."/>
            <person name="Lyhne E.K."/>
            <person name="Kogle M.E."/>
            <person name="Kuo A."/>
            <person name="Riley R."/>
            <person name="Clum A."/>
            <person name="Nolan M."/>
            <person name="Lipzen A."/>
            <person name="Salamov A."/>
            <person name="Henrissat B."/>
            <person name="Wiebenga A."/>
            <person name="De vries R.P."/>
            <person name="Grigoriev I.V."/>
            <person name="Mortensen U.H."/>
            <person name="Andersen M.R."/>
            <person name="Baker S.E."/>
        </authorList>
    </citation>
    <scope>NUCLEOTIDE SEQUENCE [LARGE SCALE GENOMIC DNA]</scope>
    <source>
        <strain evidence="2 3">CBS 101889</strain>
    </source>
</reference>
<feature type="region of interest" description="Disordered" evidence="1">
    <location>
        <begin position="51"/>
        <end position="85"/>
    </location>
</feature>
<dbReference type="GeneID" id="37201711"/>
<dbReference type="AlphaFoldDB" id="A0A395HG96"/>
<organism evidence="2 3">
    <name type="scientific">Aspergillus homomorphus (strain CBS 101889)</name>
    <dbReference type="NCBI Taxonomy" id="1450537"/>
    <lineage>
        <taxon>Eukaryota</taxon>
        <taxon>Fungi</taxon>
        <taxon>Dikarya</taxon>
        <taxon>Ascomycota</taxon>
        <taxon>Pezizomycotina</taxon>
        <taxon>Eurotiomycetes</taxon>
        <taxon>Eurotiomycetidae</taxon>
        <taxon>Eurotiales</taxon>
        <taxon>Aspergillaceae</taxon>
        <taxon>Aspergillus</taxon>
        <taxon>Aspergillus subgen. Circumdati</taxon>
    </lineage>
</organism>
<name>A0A395HG96_ASPHC</name>
<sequence>MTCDRLLRKIASVRKLDLSGLPASSDVADRIADGNLQHYYLGSFDAGNTRPLHPQPSTIPSLDNDDCWGADYTHPESATDEQEFTPSTLDPALLEVYETLVGDRPSS</sequence>
<dbReference type="EMBL" id="KZ824391">
    <property type="protein sequence ID" value="RAL06493.1"/>
    <property type="molecule type" value="Genomic_DNA"/>
</dbReference>
<evidence type="ECO:0000313" key="2">
    <source>
        <dbReference type="EMBL" id="RAL06493.1"/>
    </source>
</evidence>
<dbReference type="VEuPathDB" id="FungiDB:BO97DRAFT_430166"/>
<accession>A0A395HG96</accession>
<proteinExistence type="predicted"/>